<comment type="caution">
    <text evidence="1">The sequence shown here is derived from an EMBL/GenBank/DDBJ whole genome shotgun (WGS) entry which is preliminary data.</text>
</comment>
<dbReference type="Proteomes" id="UP000191448">
    <property type="component" value="Unassembled WGS sequence"/>
</dbReference>
<dbReference type="InterPro" id="IPR006427">
    <property type="entry name" value="Portal_HK97"/>
</dbReference>
<name>A0A1V4SX37_9CLOT</name>
<dbReference type="AlphaFoldDB" id="A0A1V4SX37"/>
<sequence>MGLRNFFQNIFFKEMDGFSTTSNPVIEASILYKEFAIQTCISLITNALCMSEFDTYRSGEKVKENSYYAFNIEPNVNQNASEFWSQAITNLIYTNECLIVQLQGGFYVADYFTHNEKVFYPDTYTNVVVRGYPLTDTFQESDVFYFKLNNGNIKALLDSLYKDYSNVLGVAMDAYSRLNAEKGILHVNGTVPLNGPIREAFDKLMNNDFKTFFNSNNAVLPLQNGYKYEPLSKLTGVKQSSTSRDIKAIIDDIFEFASIAIHVPKGVFKGDIVDAEHQTNNFLMFTVNPIAKIIKNEINRKYYKKNNVLAGTFLKIDTSKIANVNITTLSNAADVLFRAGVNTINDNLELLGREPINEEWANKHYVTKNYQSIVDMGGGEIDGTENNGSTN</sequence>
<evidence type="ECO:0000313" key="1">
    <source>
        <dbReference type="EMBL" id="OPX47908.1"/>
    </source>
</evidence>
<reference evidence="1 2" key="1">
    <citation type="submission" date="2016-02" db="EMBL/GenBank/DDBJ databases">
        <title>Genome sequence of Clostridium thermobutyricum DSM 4928.</title>
        <authorList>
            <person name="Poehlein A."/>
            <person name="Daniel R."/>
        </authorList>
    </citation>
    <scope>NUCLEOTIDE SEQUENCE [LARGE SCALE GENOMIC DNA]</scope>
    <source>
        <strain evidence="1 2">DSM 4928</strain>
    </source>
</reference>
<protein>
    <submittedName>
        <fullName evidence="1">Phage portal protein</fullName>
    </submittedName>
</protein>
<dbReference type="NCBIfam" id="TIGR01537">
    <property type="entry name" value="portal_HK97"/>
    <property type="match status" value="1"/>
</dbReference>
<evidence type="ECO:0000313" key="2">
    <source>
        <dbReference type="Proteomes" id="UP000191448"/>
    </source>
</evidence>
<accession>A0A1V4SX37</accession>
<gene>
    <name evidence="1" type="ORF">CLTHE_14790</name>
</gene>
<dbReference type="Pfam" id="PF04860">
    <property type="entry name" value="Phage_portal"/>
    <property type="match status" value="1"/>
</dbReference>
<dbReference type="RefSeq" id="WP_242945625.1">
    <property type="nucleotide sequence ID" value="NZ_LTAY01000037.1"/>
</dbReference>
<dbReference type="EMBL" id="LTAY01000037">
    <property type="protein sequence ID" value="OPX47908.1"/>
    <property type="molecule type" value="Genomic_DNA"/>
</dbReference>
<proteinExistence type="predicted"/>
<dbReference type="InterPro" id="IPR006944">
    <property type="entry name" value="Phage/GTA_portal"/>
</dbReference>
<organism evidence="1 2">
    <name type="scientific">Clostridium thermobutyricum DSM 4928</name>
    <dbReference type="NCBI Taxonomy" id="1121339"/>
    <lineage>
        <taxon>Bacteria</taxon>
        <taxon>Bacillati</taxon>
        <taxon>Bacillota</taxon>
        <taxon>Clostridia</taxon>
        <taxon>Eubacteriales</taxon>
        <taxon>Clostridiaceae</taxon>
        <taxon>Clostridium</taxon>
    </lineage>
</organism>